<evidence type="ECO:0000313" key="1">
    <source>
        <dbReference type="EMBL" id="KAK2590462.1"/>
    </source>
</evidence>
<comment type="caution">
    <text evidence="1">The sequence shown here is derived from an EMBL/GenBank/DDBJ whole genome shotgun (WGS) entry which is preliminary data.</text>
</comment>
<evidence type="ECO:0000313" key="2">
    <source>
        <dbReference type="Proteomes" id="UP001251528"/>
    </source>
</evidence>
<dbReference type="EMBL" id="JASWJB010000436">
    <property type="protein sequence ID" value="KAK2590462.1"/>
    <property type="molecule type" value="Genomic_DNA"/>
</dbReference>
<gene>
    <name evidence="1" type="ORF">QQS21_011863</name>
</gene>
<dbReference type="Proteomes" id="UP001251528">
    <property type="component" value="Unassembled WGS sequence"/>
</dbReference>
<feature type="non-terminal residue" evidence="1">
    <location>
        <position position="77"/>
    </location>
</feature>
<protein>
    <submittedName>
        <fullName evidence="1">Uncharacterized protein</fullName>
    </submittedName>
</protein>
<proteinExistence type="predicted"/>
<dbReference type="AlphaFoldDB" id="A0AAJ0CDC9"/>
<name>A0AAJ0CDC9_9HYPO</name>
<sequence length="77" mass="8155">MRLYQYSAIATAVVAGLAAAGTDGLFESTPTPNLIPSQENAGSDKLFPMADCNGFRLEEATIDQMQKAMENGNLTSV</sequence>
<organism evidence="1 2">
    <name type="scientific">Conoideocrella luteorostrata</name>
    <dbReference type="NCBI Taxonomy" id="1105319"/>
    <lineage>
        <taxon>Eukaryota</taxon>
        <taxon>Fungi</taxon>
        <taxon>Dikarya</taxon>
        <taxon>Ascomycota</taxon>
        <taxon>Pezizomycotina</taxon>
        <taxon>Sordariomycetes</taxon>
        <taxon>Hypocreomycetidae</taxon>
        <taxon>Hypocreales</taxon>
        <taxon>Clavicipitaceae</taxon>
        <taxon>Conoideocrella</taxon>
    </lineage>
</organism>
<reference evidence="1" key="1">
    <citation type="submission" date="2023-06" db="EMBL/GenBank/DDBJ databases">
        <title>Conoideocrella luteorostrata (Hypocreales: Clavicipitaceae), a potential biocontrol fungus for elongate hemlock scale in United States Christmas tree production areas.</title>
        <authorList>
            <person name="Barrett H."/>
            <person name="Lovett B."/>
            <person name="Macias A.M."/>
            <person name="Stajich J.E."/>
            <person name="Kasson M.T."/>
        </authorList>
    </citation>
    <scope>NUCLEOTIDE SEQUENCE</scope>
    <source>
        <strain evidence="1">ARSEF 14590</strain>
    </source>
</reference>
<keyword evidence="2" id="KW-1185">Reference proteome</keyword>
<accession>A0AAJ0CDC9</accession>